<comment type="caution">
    <text evidence="1">The sequence shown here is derived from an EMBL/GenBank/DDBJ whole genome shotgun (WGS) entry which is preliminary data.</text>
</comment>
<gene>
    <name evidence="1" type="ORF">UXM345_LOCUS18633</name>
</gene>
<sequence>MLTSSSTIICEKVFEESPTHALLLLVFSFKCGATCGDLVGKRTLHRGLSLINMDDDVCSGIEIDDISVKIPVFHIIIVIDARNHIDLCNKKTEMCIFYSCII</sequence>
<dbReference type="AlphaFoldDB" id="A0A819RG19"/>
<reference evidence="1" key="1">
    <citation type="submission" date="2021-02" db="EMBL/GenBank/DDBJ databases">
        <authorList>
            <person name="Nowell W R."/>
        </authorList>
    </citation>
    <scope>NUCLEOTIDE SEQUENCE</scope>
</reference>
<accession>A0A819RG19</accession>
<proteinExistence type="predicted"/>
<name>A0A819RG19_9BILA</name>
<evidence type="ECO:0000313" key="2">
    <source>
        <dbReference type="Proteomes" id="UP000663842"/>
    </source>
</evidence>
<evidence type="ECO:0000313" key="1">
    <source>
        <dbReference type="EMBL" id="CAF4041620.1"/>
    </source>
</evidence>
<dbReference type="EMBL" id="CAJOBF010002549">
    <property type="protein sequence ID" value="CAF4041620.1"/>
    <property type="molecule type" value="Genomic_DNA"/>
</dbReference>
<protein>
    <submittedName>
        <fullName evidence="1">Uncharacterized protein</fullName>
    </submittedName>
</protein>
<organism evidence="1 2">
    <name type="scientific">Rotaria magnacalcarata</name>
    <dbReference type="NCBI Taxonomy" id="392030"/>
    <lineage>
        <taxon>Eukaryota</taxon>
        <taxon>Metazoa</taxon>
        <taxon>Spiralia</taxon>
        <taxon>Gnathifera</taxon>
        <taxon>Rotifera</taxon>
        <taxon>Eurotatoria</taxon>
        <taxon>Bdelloidea</taxon>
        <taxon>Philodinida</taxon>
        <taxon>Philodinidae</taxon>
        <taxon>Rotaria</taxon>
    </lineage>
</organism>
<dbReference type="Proteomes" id="UP000663842">
    <property type="component" value="Unassembled WGS sequence"/>
</dbReference>